<dbReference type="Pfam" id="PF00023">
    <property type="entry name" value="Ank"/>
    <property type="match status" value="2"/>
</dbReference>
<dbReference type="PANTHER" id="PTHR24014">
    <property type="entry name" value="2-OXOGLUTARATE AND IRON-DEPENDENT OXYGENASE DOMAIN-CONTAINING PROTEIN 2"/>
    <property type="match status" value="1"/>
</dbReference>
<keyword evidence="3" id="KW-0560">Oxidoreductase</keyword>
<dbReference type="Gene3D" id="1.25.40.20">
    <property type="entry name" value="Ankyrin repeat-containing domain"/>
    <property type="match status" value="1"/>
</dbReference>
<evidence type="ECO:0000259" key="4">
    <source>
        <dbReference type="PROSITE" id="PS51471"/>
    </source>
</evidence>
<keyword evidence="3" id="KW-0479">Metal-binding</keyword>
<evidence type="ECO:0000313" key="5">
    <source>
        <dbReference type="EMBL" id="CAF1064040.1"/>
    </source>
</evidence>
<dbReference type="Proteomes" id="UP000677228">
    <property type="component" value="Unassembled WGS sequence"/>
</dbReference>
<comment type="caution">
    <text evidence="6">The sequence shown here is derived from an EMBL/GenBank/DDBJ whole genome shotgun (WGS) entry which is preliminary data.</text>
</comment>
<dbReference type="InterPro" id="IPR005123">
    <property type="entry name" value="Oxoglu/Fe-dep_dioxygenase_dom"/>
</dbReference>
<name>A0A8S2K4Z6_9BILA</name>
<comment type="similarity">
    <text evidence="3">Belongs to the iron/ascorbate-dependent oxidoreductase family.</text>
</comment>
<evidence type="ECO:0000256" key="1">
    <source>
        <dbReference type="ARBA" id="ARBA00022896"/>
    </source>
</evidence>
<evidence type="ECO:0000256" key="2">
    <source>
        <dbReference type="PROSITE-ProRule" id="PRU00023"/>
    </source>
</evidence>
<dbReference type="Proteomes" id="UP000682733">
    <property type="component" value="Unassembled WGS sequence"/>
</dbReference>
<keyword evidence="1" id="KW-0847">Vitamin C</keyword>
<dbReference type="PANTHER" id="PTHR24014:SF4">
    <property type="entry name" value="2-OXOGLUTARATE AND IRON-DEPENDENT OXYGENASE DOMAIN-CONTAINING PROTEIN 2"/>
    <property type="match status" value="1"/>
</dbReference>
<dbReference type="SMART" id="SM00248">
    <property type="entry name" value="ANK"/>
    <property type="match status" value="2"/>
</dbReference>
<feature type="repeat" description="ANK" evidence="2">
    <location>
        <begin position="74"/>
        <end position="106"/>
    </location>
</feature>
<keyword evidence="2" id="KW-0040">ANK repeat</keyword>
<dbReference type="InterPro" id="IPR002110">
    <property type="entry name" value="Ankyrin_rpt"/>
</dbReference>
<dbReference type="PROSITE" id="PS50297">
    <property type="entry name" value="ANK_REP_REGION"/>
    <property type="match status" value="2"/>
</dbReference>
<evidence type="ECO:0000313" key="7">
    <source>
        <dbReference type="Proteomes" id="UP000682733"/>
    </source>
</evidence>
<keyword evidence="3" id="KW-0408">Iron</keyword>
<gene>
    <name evidence="5" type="ORF">OVA965_LOCUS17564</name>
    <name evidence="6" type="ORF">TMI583_LOCUS17575</name>
</gene>
<protein>
    <recommendedName>
        <fullName evidence="4">Fe2OG dioxygenase domain-containing protein</fullName>
    </recommendedName>
</protein>
<feature type="repeat" description="ANK" evidence="2">
    <location>
        <begin position="27"/>
        <end position="59"/>
    </location>
</feature>
<dbReference type="GO" id="GO:0016491">
    <property type="term" value="F:oxidoreductase activity"/>
    <property type="evidence" value="ECO:0007669"/>
    <property type="project" value="UniProtKB-KW"/>
</dbReference>
<sequence>MYSDDFNDAEFIKFIKEREIINSNGSDGCCLLHHAVINDDLNIVKVLISNGANIECLTMDKIYYVANIKLCILGNQTPLHLAMFNRNVEITEYLIKNGANQNVKDNNNNTPDELSSIKKNDQAYNAAITKVVTRNITTAQQTHNKNDKSNNQIISCNMLESGLSNAFSTKNLSENIFNSCSLLIKGVYSIKCFSTEDCNNIINYVQILNCSAPNTMNNYGIRLSDNPELKLAVTHMIDNVINKFCIDLFQLANDTKFEISHSFIIKYKLGEDIELKEHQDDSFITLNICLGKQFTGSQLYFYEENTMRKYTHMHNVGYGILHFGNVIHGVEPLTDGERWNLVLWLKCKA</sequence>
<dbReference type="PROSITE" id="PS50088">
    <property type="entry name" value="ANK_REPEAT"/>
    <property type="match status" value="2"/>
</dbReference>
<dbReference type="SUPFAM" id="SSF48403">
    <property type="entry name" value="Ankyrin repeat"/>
    <property type="match status" value="1"/>
</dbReference>
<dbReference type="EMBL" id="CAJOBA010008468">
    <property type="protein sequence ID" value="CAF3829320.1"/>
    <property type="molecule type" value="Genomic_DNA"/>
</dbReference>
<dbReference type="GO" id="GO:0031418">
    <property type="term" value="F:L-ascorbic acid binding"/>
    <property type="evidence" value="ECO:0007669"/>
    <property type="project" value="UniProtKB-KW"/>
</dbReference>
<dbReference type="InterPro" id="IPR036770">
    <property type="entry name" value="Ankyrin_rpt-contain_sf"/>
</dbReference>
<proteinExistence type="inferred from homology"/>
<dbReference type="PROSITE" id="PS51471">
    <property type="entry name" value="FE2OG_OXY"/>
    <property type="match status" value="1"/>
</dbReference>
<accession>A0A8S2K4Z6</accession>
<evidence type="ECO:0000256" key="3">
    <source>
        <dbReference type="RuleBase" id="RU003682"/>
    </source>
</evidence>
<dbReference type="GO" id="GO:0046872">
    <property type="term" value="F:metal ion binding"/>
    <property type="evidence" value="ECO:0007669"/>
    <property type="project" value="UniProtKB-KW"/>
</dbReference>
<dbReference type="EMBL" id="CAJNOK010008453">
    <property type="protein sequence ID" value="CAF1064040.1"/>
    <property type="molecule type" value="Genomic_DNA"/>
</dbReference>
<organism evidence="6 7">
    <name type="scientific">Didymodactylos carnosus</name>
    <dbReference type="NCBI Taxonomy" id="1234261"/>
    <lineage>
        <taxon>Eukaryota</taxon>
        <taxon>Metazoa</taxon>
        <taxon>Spiralia</taxon>
        <taxon>Gnathifera</taxon>
        <taxon>Rotifera</taxon>
        <taxon>Eurotatoria</taxon>
        <taxon>Bdelloidea</taxon>
        <taxon>Philodinida</taxon>
        <taxon>Philodinidae</taxon>
        <taxon>Didymodactylos</taxon>
    </lineage>
</organism>
<dbReference type="AlphaFoldDB" id="A0A8S2K4Z6"/>
<reference evidence="6" key="1">
    <citation type="submission" date="2021-02" db="EMBL/GenBank/DDBJ databases">
        <authorList>
            <person name="Nowell W R."/>
        </authorList>
    </citation>
    <scope>NUCLEOTIDE SEQUENCE</scope>
</reference>
<evidence type="ECO:0000313" key="6">
    <source>
        <dbReference type="EMBL" id="CAF3829320.1"/>
    </source>
</evidence>
<dbReference type="Gene3D" id="2.60.120.620">
    <property type="entry name" value="q2cbj1_9rhob like domain"/>
    <property type="match status" value="1"/>
</dbReference>
<feature type="domain" description="Fe2OG dioxygenase" evidence="4">
    <location>
        <begin position="258"/>
        <end position="347"/>
    </location>
</feature>